<evidence type="ECO:0000313" key="3">
    <source>
        <dbReference type="EMBL" id="VDN26810.1"/>
    </source>
</evidence>
<evidence type="ECO:0000313" key="5">
    <source>
        <dbReference type="WBParaSite" id="GPUH_0001587801-mRNA-1"/>
    </source>
</evidence>
<reference evidence="5" key="1">
    <citation type="submission" date="2016-06" db="UniProtKB">
        <authorList>
            <consortium name="WormBaseParasite"/>
        </authorList>
    </citation>
    <scope>IDENTIFICATION</scope>
</reference>
<evidence type="ECO:0000313" key="4">
    <source>
        <dbReference type="Proteomes" id="UP000271098"/>
    </source>
</evidence>
<protein>
    <submittedName>
        <fullName evidence="5">Cadherin domain-containing protein</fullName>
    </submittedName>
</protein>
<keyword evidence="2" id="KW-0472">Membrane</keyword>
<name>A0A183E4G5_9BILA</name>
<feature type="compositionally biased region" description="Pro residues" evidence="1">
    <location>
        <begin position="1"/>
        <end position="12"/>
    </location>
</feature>
<sequence length="245" mass="27737">VRRISPPPPSSPQPRNQNKVRSHRHVPRADGENASFTSSSRIETTVAQVVEKAAEYARRYDESAYTDGKQTKYRVADMNNTVVIAGGNEALLEYEEDDEPEYKKIRLMNDQALTIDSRQIVNADELLVSDSPKNEAHLSCDSNARIHAVKARHDRIGNNVYLVSVPVTTEPGTHAIVQQQHQQQQQQRQPSHAVMSFVLLWFLIATLVGLFLRQEEKEFEFLLEWEAPWPAPPVQLVDSDSALMV</sequence>
<reference evidence="3 4" key="2">
    <citation type="submission" date="2018-11" db="EMBL/GenBank/DDBJ databases">
        <authorList>
            <consortium name="Pathogen Informatics"/>
        </authorList>
    </citation>
    <scope>NUCLEOTIDE SEQUENCE [LARGE SCALE GENOMIC DNA]</scope>
</reference>
<evidence type="ECO:0000256" key="2">
    <source>
        <dbReference type="SAM" id="Phobius"/>
    </source>
</evidence>
<dbReference type="OrthoDB" id="10643823at2759"/>
<keyword evidence="2" id="KW-0812">Transmembrane</keyword>
<accession>A0A183E4G5</accession>
<gene>
    <name evidence="3" type="ORF">GPUH_LOCUS15857</name>
</gene>
<keyword evidence="2" id="KW-1133">Transmembrane helix</keyword>
<proteinExistence type="predicted"/>
<feature type="region of interest" description="Disordered" evidence="1">
    <location>
        <begin position="1"/>
        <end position="40"/>
    </location>
</feature>
<organism evidence="5">
    <name type="scientific">Gongylonema pulchrum</name>
    <dbReference type="NCBI Taxonomy" id="637853"/>
    <lineage>
        <taxon>Eukaryota</taxon>
        <taxon>Metazoa</taxon>
        <taxon>Ecdysozoa</taxon>
        <taxon>Nematoda</taxon>
        <taxon>Chromadorea</taxon>
        <taxon>Rhabditida</taxon>
        <taxon>Spirurina</taxon>
        <taxon>Spiruromorpha</taxon>
        <taxon>Spiruroidea</taxon>
        <taxon>Gongylonematidae</taxon>
        <taxon>Gongylonema</taxon>
    </lineage>
</organism>
<keyword evidence="4" id="KW-1185">Reference proteome</keyword>
<dbReference type="Proteomes" id="UP000271098">
    <property type="component" value="Unassembled WGS sequence"/>
</dbReference>
<evidence type="ECO:0000256" key="1">
    <source>
        <dbReference type="SAM" id="MobiDB-lite"/>
    </source>
</evidence>
<feature type="transmembrane region" description="Helical" evidence="2">
    <location>
        <begin position="193"/>
        <end position="212"/>
    </location>
</feature>
<dbReference type="WBParaSite" id="GPUH_0001587801-mRNA-1">
    <property type="protein sequence ID" value="GPUH_0001587801-mRNA-1"/>
    <property type="gene ID" value="GPUH_0001587801"/>
</dbReference>
<dbReference type="EMBL" id="UYRT01083001">
    <property type="protein sequence ID" value="VDN26810.1"/>
    <property type="molecule type" value="Genomic_DNA"/>
</dbReference>
<dbReference type="AlphaFoldDB" id="A0A183E4G5"/>